<accession>A0A9N8E7D2</accession>
<name>A0A9N8E7D2_9STRA</name>
<dbReference type="InterPro" id="IPR029044">
    <property type="entry name" value="Nucleotide-diphossugar_trans"/>
</dbReference>
<sequence>MDNNSSTPLRSPKKEDDETRGVERKMGRARLTIGAFLCFLVGTLFQNTQVTSVFNPRNSHDQDTETTIDEQLSKLQAESRRSLEEHTKLQEKDFVQLKHHMKLQLGNVSHASEQAALSWEERYSKLQQSLDSMKKQHDKEMAALKEELKNSANREQLKLKPQSAAFKTRTTTTGWSQQLSNIDHHATLKTYPTTSPYAYVLMCWSVNPRKSYSYRGYIANMAITAKILRTHGSTADIVAVFRLDNSVIHETLPQEDENLLRAMNISIRYLPQETPDFSRRRYSMFFHKFYAFGMTEYRRVFFLDGDIMPMTNLDYMFQLSDDDGPNAMFKPNVIIAGIMEPCNTGFFIVEPTKEAYNHAQNLIRANWATAGLLKEFDMQNGWGHPFVNGDHWENNLETGVKWDFMNGWSDQGLHYHLTKYVMQNVTQIFSRKIVNWGRASNGSTIEEKVIPVTSRQDSPLRNYSTSPYKIDPWFCKKWTGFHAKDKEKMPWPGCVPPYSDFDHYSGTRKVWHIPVPDDVWDDMPNQPKTTMHLWYQLLYKLKEEDGLDIQPLLQAIDKAADWDKILLAGPSKA</sequence>
<keyword evidence="4" id="KW-1185">Reference proteome</keyword>
<evidence type="ECO:0000256" key="1">
    <source>
        <dbReference type="SAM" id="Coils"/>
    </source>
</evidence>
<feature type="region of interest" description="Disordered" evidence="2">
    <location>
        <begin position="1"/>
        <end position="23"/>
    </location>
</feature>
<evidence type="ECO:0000256" key="2">
    <source>
        <dbReference type="SAM" id="MobiDB-lite"/>
    </source>
</evidence>
<dbReference type="Gene3D" id="3.90.550.10">
    <property type="entry name" value="Spore Coat Polysaccharide Biosynthesis Protein SpsA, Chain A"/>
    <property type="match status" value="1"/>
</dbReference>
<dbReference type="Proteomes" id="UP001153069">
    <property type="component" value="Unassembled WGS sequence"/>
</dbReference>
<proteinExistence type="predicted"/>
<dbReference type="InterPro" id="IPR050587">
    <property type="entry name" value="GNT1/Glycosyltrans_8"/>
</dbReference>
<organism evidence="3 4">
    <name type="scientific">Seminavis robusta</name>
    <dbReference type="NCBI Taxonomy" id="568900"/>
    <lineage>
        <taxon>Eukaryota</taxon>
        <taxon>Sar</taxon>
        <taxon>Stramenopiles</taxon>
        <taxon>Ochrophyta</taxon>
        <taxon>Bacillariophyta</taxon>
        <taxon>Bacillariophyceae</taxon>
        <taxon>Bacillariophycidae</taxon>
        <taxon>Naviculales</taxon>
        <taxon>Naviculaceae</taxon>
        <taxon>Seminavis</taxon>
    </lineage>
</organism>
<feature type="compositionally biased region" description="Basic and acidic residues" evidence="2">
    <location>
        <begin position="12"/>
        <end position="23"/>
    </location>
</feature>
<evidence type="ECO:0000313" key="3">
    <source>
        <dbReference type="EMBL" id="CAB9516111.1"/>
    </source>
</evidence>
<dbReference type="OrthoDB" id="2014201at2759"/>
<dbReference type="SUPFAM" id="SSF53448">
    <property type="entry name" value="Nucleotide-diphospho-sugar transferases"/>
    <property type="match status" value="1"/>
</dbReference>
<evidence type="ECO:0008006" key="5">
    <source>
        <dbReference type="Google" id="ProtNLM"/>
    </source>
</evidence>
<keyword evidence="1" id="KW-0175">Coiled coil</keyword>
<dbReference type="EMBL" id="CAICTM010000760">
    <property type="protein sequence ID" value="CAB9516111.1"/>
    <property type="molecule type" value="Genomic_DNA"/>
</dbReference>
<dbReference type="AlphaFoldDB" id="A0A9N8E7D2"/>
<protein>
    <recommendedName>
        <fullName evidence="5">Hexosyltransferase</fullName>
    </recommendedName>
</protein>
<feature type="coiled-coil region" evidence="1">
    <location>
        <begin position="116"/>
        <end position="154"/>
    </location>
</feature>
<dbReference type="PANTHER" id="PTHR11183">
    <property type="entry name" value="GLYCOGENIN SUBFAMILY MEMBER"/>
    <property type="match status" value="1"/>
</dbReference>
<evidence type="ECO:0000313" key="4">
    <source>
        <dbReference type="Proteomes" id="UP001153069"/>
    </source>
</evidence>
<comment type="caution">
    <text evidence="3">The sequence shown here is derived from an EMBL/GenBank/DDBJ whole genome shotgun (WGS) entry which is preliminary data.</text>
</comment>
<reference evidence="3" key="1">
    <citation type="submission" date="2020-06" db="EMBL/GenBank/DDBJ databases">
        <authorList>
            <consortium name="Plant Systems Biology data submission"/>
        </authorList>
    </citation>
    <scope>NUCLEOTIDE SEQUENCE</scope>
    <source>
        <strain evidence="3">D6</strain>
    </source>
</reference>
<gene>
    <name evidence="3" type="ORF">SEMRO_761_G198550.1</name>
</gene>